<dbReference type="FunFam" id="1.10.10.10:FF:000489">
    <property type="entry name" value="Putative peroxisomal membrane anchor protein"/>
    <property type="match status" value="1"/>
</dbReference>
<evidence type="ECO:0000259" key="12">
    <source>
        <dbReference type="Pfam" id="PF04695"/>
    </source>
</evidence>
<keyword evidence="6 10" id="KW-0576">Peroxisome</keyword>
<organism evidence="13 14">
    <name type="scientific">Aplosporella prunicola CBS 121167</name>
    <dbReference type="NCBI Taxonomy" id="1176127"/>
    <lineage>
        <taxon>Eukaryota</taxon>
        <taxon>Fungi</taxon>
        <taxon>Dikarya</taxon>
        <taxon>Ascomycota</taxon>
        <taxon>Pezizomycotina</taxon>
        <taxon>Dothideomycetes</taxon>
        <taxon>Dothideomycetes incertae sedis</taxon>
        <taxon>Botryosphaeriales</taxon>
        <taxon>Aplosporellaceae</taxon>
        <taxon>Aplosporella</taxon>
    </lineage>
</organism>
<evidence type="ECO:0000256" key="1">
    <source>
        <dbReference type="ARBA" id="ARBA00005443"/>
    </source>
</evidence>
<reference evidence="13" key="1">
    <citation type="journal article" date="2020" name="Stud. Mycol.">
        <title>101 Dothideomycetes genomes: a test case for predicting lifestyles and emergence of pathogens.</title>
        <authorList>
            <person name="Haridas S."/>
            <person name="Albert R."/>
            <person name="Binder M."/>
            <person name="Bloem J."/>
            <person name="Labutti K."/>
            <person name="Salamov A."/>
            <person name="Andreopoulos B."/>
            <person name="Baker S."/>
            <person name="Barry K."/>
            <person name="Bills G."/>
            <person name="Bluhm B."/>
            <person name="Cannon C."/>
            <person name="Castanera R."/>
            <person name="Culley D."/>
            <person name="Daum C."/>
            <person name="Ezra D."/>
            <person name="Gonzalez J."/>
            <person name="Henrissat B."/>
            <person name="Kuo A."/>
            <person name="Liang C."/>
            <person name="Lipzen A."/>
            <person name="Lutzoni F."/>
            <person name="Magnuson J."/>
            <person name="Mondo S."/>
            <person name="Nolan M."/>
            <person name="Ohm R."/>
            <person name="Pangilinan J."/>
            <person name="Park H.-J."/>
            <person name="Ramirez L."/>
            <person name="Alfaro M."/>
            <person name="Sun H."/>
            <person name="Tritt A."/>
            <person name="Yoshinaga Y."/>
            <person name="Zwiers L.-H."/>
            <person name="Turgeon B."/>
            <person name="Goodwin S."/>
            <person name="Spatafora J."/>
            <person name="Crous P."/>
            <person name="Grigoriev I."/>
        </authorList>
    </citation>
    <scope>NUCLEOTIDE SEQUENCE</scope>
    <source>
        <strain evidence="13">CBS 121167</strain>
    </source>
</reference>
<dbReference type="InterPro" id="IPR036388">
    <property type="entry name" value="WH-like_DNA-bd_sf"/>
</dbReference>
<dbReference type="Proteomes" id="UP000799438">
    <property type="component" value="Unassembled WGS sequence"/>
</dbReference>
<feature type="compositionally biased region" description="Basic and acidic residues" evidence="11">
    <location>
        <begin position="330"/>
        <end position="341"/>
    </location>
</feature>
<dbReference type="GO" id="GO:0005778">
    <property type="term" value="C:peroxisomal membrane"/>
    <property type="evidence" value="ECO:0007669"/>
    <property type="project" value="UniProtKB-SubCell"/>
</dbReference>
<evidence type="ECO:0000256" key="4">
    <source>
        <dbReference type="ARBA" id="ARBA00023010"/>
    </source>
</evidence>
<accession>A0A6A6BQV4</accession>
<evidence type="ECO:0000256" key="9">
    <source>
        <dbReference type="ARBA" id="ARBA00046271"/>
    </source>
</evidence>
<feature type="region of interest" description="Disordered" evidence="11">
    <location>
        <begin position="265"/>
        <end position="353"/>
    </location>
</feature>
<evidence type="ECO:0000313" key="14">
    <source>
        <dbReference type="Proteomes" id="UP000799438"/>
    </source>
</evidence>
<feature type="domain" description="Peroxisome membrane anchor protein Pex14p N-terminal" evidence="12">
    <location>
        <begin position="3"/>
        <end position="47"/>
    </location>
</feature>
<proteinExistence type="inferred from homology"/>
<evidence type="ECO:0000256" key="2">
    <source>
        <dbReference type="ARBA" id="ARBA00022448"/>
    </source>
</evidence>
<dbReference type="GO" id="GO:0016560">
    <property type="term" value="P:protein import into peroxisome matrix, docking"/>
    <property type="evidence" value="ECO:0007669"/>
    <property type="project" value="UniProtKB-UniRule"/>
</dbReference>
<keyword evidence="4" id="KW-0811">Translocation</keyword>
<comment type="function">
    <text evidence="10">Component of the PEX13-PEX14 docking complex, a translocon channel that specifically mediates the import of peroxisomal cargo proteins bound to PEX5 receptor. The PEX13-PEX14 docking complex forms a large import pore which can be opened to a diameter of about 9 nm. Mechanistically, PEX5 receptor along with cargo proteins associates with the PEX14 subunit of the PEX13-PEX14 docking complex in the cytosol, leading to the insertion of the receptor into the organelle membrane with the concomitant translocation of the cargo into the peroxisome matrix.</text>
</comment>
<feature type="compositionally biased region" description="Low complexity" evidence="11">
    <location>
        <begin position="56"/>
        <end position="66"/>
    </location>
</feature>
<dbReference type="RefSeq" id="XP_033400899.1">
    <property type="nucleotide sequence ID" value="XM_033539964.1"/>
</dbReference>
<evidence type="ECO:0000313" key="13">
    <source>
        <dbReference type="EMBL" id="KAF2145187.1"/>
    </source>
</evidence>
<keyword evidence="3 10" id="KW-0653">Protein transport</keyword>
<evidence type="ECO:0000256" key="8">
    <source>
        <dbReference type="ARBA" id="ARBA00029691"/>
    </source>
</evidence>
<name>A0A6A6BQV4_9PEZI</name>
<keyword evidence="5 10" id="KW-0472">Membrane</keyword>
<dbReference type="AlphaFoldDB" id="A0A6A6BQV4"/>
<dbReference type="GO" id="GO:0005102">
    <property type="term" value="F:signaling receptor binding"/>
    <property type="evidence" value="ECO:0007669"/>
    <property type="project" value="TreeGrafter"/>
</dbReference>
<sequence>MVREDLVTSAVSFLQDPSVASAPIEKRISFLQSKNLTQDEIDAALARAGSAPAASAPAPQGYAYQQPPSPAPPPGYGAYPGYWQQPPPEVPKRDWRDWFIMATVMGGVGYGLYFTAKRYILPLIAPPTPPQIEQDKNSIDESFNRAFALLEQLEADTKALKASEEARTSNLDTALSEMETATESLRESLRRRDADSRRLEDDVRGLRELIPRALEAHKESTDNRLKDLSQELKSLKTLVANRMGGASSPNTAGVNMFSAQGTAAVNGAGSSTPGTATPVQPAAGSGASDGQDAGPSPAPTASRPISASPYGRFTSGRAAIPAWQMAAAKKNQEPSDKKEGSESGPASEAGAGA</sequence>
<evidence type="ECO:0000256" key="5">
    <source>
        <dbReference type="ARBA" id="ARBA00023136"/>
    </source>
</evidence>
<dbReference type="GO" id="GO:1990429">
    <property type="term" value="C:peroxisomal importomer complex"/>
    <property type="evidence" value="ECO:0007669"/>
    <property type="project" value="TreeGrafter"/>
</dbReference>
<dbReference type="PANTHER" id="PTHR23058:SF0">
    <property type="entry name" value="PEROXISOMAL MEMBRANE PROTEIN PEX14"/>
    <property type="match status" value="1"/>
</dbReference>
<feature type="compositionally biased region" description="Polar residues" evidence="11">
    <location>
        <begin position="265"/>
        <end position="278"/>
    </location>
</feature>
<dbReference type="OrthoDB" id="5549158at2759"/>
<dbReference type="InterPro" id="IPR025655">
    <property type="entry name" value="PEX14"/>
</dbReference>
<dbReference type="Gene3D" id="1.10.10.10">
    <property type="entry name" value="Winged helix-like DNA-binding domain superfamily/Winged helix DNA-binding domain"/>
    <property type="match status" value="1"/>
</dbReference>
<comment type="similarity">
    <text evidence="1 10">Belongs to the peroxin-14 family.</text>
</comment>
<evidence type="ECO:0000256" key="6">
    <source>
        <dbReference type="ARBA" id="ARBA00023140"/>
    </source>
</evidence>
<gene>
    <name evidence="13" type="ORF">K452DRAFT_284579</name>
</gene>
<dbReference type="EMBL" id="ML995478">
    <property type="protein sequence ID" value="KAF2145187.1"/>
    <property type="molecule type" value="Genomic_DNA"/>
</dbReference>
<dbReference type="GeneID" id="54297460"/>
<feature type="compositionally biased region" description="Low complexity" evidence="11">
    <location>
        <begin position="342"/>
        <end position="353"/>
    </location>
</feature>
<keyword evidence="2 10" id="KW-0813">Transport</keyword>
<evidence type="ECO:0000256" key="11">
    <source>
        <dbReference type="SAM" id="MobiDB-lite"/>
    </source>
</evidence>
<protein>
    <recommendedName>
        <fullName evidence="7 10">Peroxisomal membrane protein PEX14</fullName>
    </recommendedName>
    <alternativeName>
        <fullName evidence="8 10">Peroxin-14</fullName>
    </alternativeName>
</protein>
<dbReference type="InterPro" id="IPR006785">
    <property type="entry name" value="Pex14_N"/>
</dbReference>
<evidence type="ECO:0000256" key="7">
    <source>
        <dbReference type="ARBA" id="ARBA00029502"/>
    </source>
</evidence>
<evidence type="ECO:0000256" key="3">
    <source>
        <dbReference type="ARBA" id="ARBA00022927"/>
    </source>
</evidence>
<keyword evidence="14" id="KW-1185">Reference proteome</keyword>
<evidence type="ECO:0000256" key="10">
    <source>
        <dbReference type="RuleBase" id="RU367032"/>
    </source>
</evidence>
<dbReference type="Pfam" id="PF04695">
    <property type="entry name" value="Pex14_N"/>
    <property type="match status" value="1"/>
</dbReference>
<dbReference type="PANTHER" id="PTHR23058">
    <property type="entry name" value="PEROXISOMAL MEMBRANE PROTEIN PEX14"/>
    <property type="match status" value="1"/>
</dbReference>
<feature type="region of interest" description="Disordered" evidence="11">
    <location>
        <begin position="56"/>
        <end position="82"/>
    </location>
</feature>
<comment type="subcellular location">
    <subcellularLocation>
        <location evidence="9 10">Peroxisome membrane</location>
    </subcellularLocation>
</comment>
<feature type="compositionally biased region" description="Low complexity" evidence="11">
    <location>
        <begin position="280"/>
        <end position="295"/>
    </location>
</feature>